<protein>
    <submittedName>
        <fullName evidence="2">Uncharacterized protein</fullName>
    </submittedName>
</protein>
<sequence>MAVESIGRGAVVSRRPGALGAGSARRRHPVAAAAMVLPLAALLTALFGGWEAVALNASSVAGLMGL</sequence>
<evidence type="ECO:0000313" key="2">
    <source>
        <dbReference type="EMBL" id="MFC7217802.1"/>
    </source>
</evidence>
<dbReference type="EMBL" id="JBHSZO010000007">
    <property type="protein sequence ID" value="MFC7217802.1"/>
    <property type="molecule type" value="Genomic_DNA"/>
</dbReference>
<keyword evidence="1" id="KW-0472">Membrane</keyword>
<feature type="transmembrane region" description="Helical" evidence="1">
    <location>
        <begin position="30"/>
        <end position="50"/>
    </location>
</feature>
<reference evidence="3" key="1">
    <citation type="journal article" date="2019" name="Int. J. Syst. Evol. Microbiol.">
        <title>The Global Catalogue of Microorganisms (GCM) 10K type strain sequencing project: providing services to taxonomists for standard genome sequencing and annotation.</title>
        <authorList>
            <consortium name="The Broad Institute Genomics Platform"/>
            <consortium name="The Broad Institute Genome Sequencing Center for Infectious Disease"/>
            <person name="Wu L."/>
            <person name="Ma J."/>
        </authorList>
    </citation>
    <scope>NUCLEOTIDE SEQUENCE [LARGE SCALE GENOMIC DNA]</scope>
    <source>
        <strain evidence="3">CGMCC 1.13681</strain>
    </source>
</reference>
<keyword evidence="1" id="KW-0812">Transmembrane</keyword>
<name>A0ABW2GDF3_9ACTN</name>
<comment type="caution">
    <text evidence="2">The sequence shown here is derived from an EMBL/GenBank/DDBJ whole genome shotgun (WGS) entry which is preliminary data.</text>
</comment>
<gene>
    <name evidence="2" type="ORF">ACFQLX_06385</name>
</gene>
<organism evidence="2 3">
    <name type="scientific">Streptomyces polyrhachis</name>
    <dbReference type="NCBI Taxonomy" id="1282885"/>
    <lineage>
        <taxon>Bacteria</taxon>
        <taxon>Bacillati</taxon>
        <taxon>Actinomycetota</taxon>
        <taxon>Actinomycetes</taxon>
        <taxon>Kitasatosporales</taxon>
        <taxon>Streptomycetaceae</taxon>
        <taxon>Streptomyces</taxon>
    </lineage>
</organism>
<proteinExistence type="predicted"/>
<keyword evidence="1" id="KW-1133">Transmembrane helix</keyword>
<evidence type="ECO:0000313" key="3">
    <source>
        <dbReference type="Proteomes" id="UP001596413"/>
    </source>
</evidence>
<evidence type="ECO:0000256" key="1">
    <source>
        <dbReference type="SAM" id="Phobius"/>
    </source>
</evidence>
<dbReference type="RefSeq" id="WP_386412983.1">
    <property type="nucleotide sequence ID" value="NZ_JBHSZO010000007.1"/>
</dbReference>
<accession>A0ABW2GDF3</accession>
<keyword evidence="3" id="KW-1185">Reference proteome</keyword>
<dbReference type="Proteomes" id="UP001596413">
    <property type="component" value="Unassembled WGS sequence"/>
</dbReference>